<reference evidence="1 2" key="1">
    <citation type="submission" date="2015-09" db="EMBL/GenBank/DDBJ databases">
        <title>Genome announcement of multiple Pseudomonas syringae strains.</title>
        <authorList>
            <person name="Thakur S."/>
            <person name="Wang P.W."/>
            <person name="Gong Y."/>
            <person name="Weir B.S."/>
            <person name="Guttman D.S."/>
        </authorList>
    </citation>
    <scope>NUCLEOTIDE SEQUENCE [LARGE SCALE GENOMIC DNA]</scope>
    <source>
        <strain evidence="1 2">ICMP4531</strain>
    </source>
</reference>
<evidence type="ECO:0000313" key="1">
    <source>
        <dbReference type="EMBL" id="KPX49170.1"/>
    </source>
</evidence>
<comment type="caution">
    <text evidence="1">The sequence shown here is derived from an EMBL/GenBank/DDBJ whole genome shotgun (WGS) entry which is preliminary data.</text>
</comment>
<dbReference type="AlphaFoldDB" id="A0A0P9RMB3"/>
<protein>
    <submittedName>
        <fullName evidence="1">TrbB protein</fullName>
    </submittedName>
</protein>
<dbReference type="PATRIC" id="fig|251654.3.peg.557"/>
<proteinExistence type="predicted"/>
<gene>
    <name evidence="1" type="ORF">ALO68_200102</name>
</gene>
<sequence length="78" mass="9231">MIYNNHQGTQLSPGQRRMLEQQRHVRDFMNPVLTQQVAETLALIEVRKEQGVKPEKIWFQDRESSWQGTISVAEWMGY</sequence>
<name>A0A0P9RMB3_9PSED</name>
<dbReference type="Proteomes" id="UP000050557">
    <property type="component" value="Unassembled WGS sequence"/>
</dbReference>
<organism evidence="1 2">
    <name type="scientific">Pseudomonas syringae pv. helianthi</name>
    <dbReference type="NCBI Taxonomy" id="251654"/>
    <lineage>
        <taxon>Bacteria</taxon>
        <taxon>Pseudomonadati</taxon>
        <taxon>Pseudomonadota</taxon>
        <taxon>Gammaproteobacteria</taxon>
        <taxon>Pseudomonadales</taxon>
        <taxon>Pseudomonadaceae</taxon>
        <taxon>Pseudomonas</taxon>
    </lineage>
</organism>
<accession>A0A0P9RMB3</accession>
<dbReference type="RefSeq" id="WP_082440979.1">
    <property type="nucleotide sequence ID" value="NZ_CP092918.1"/>
</dbReference>
<evidence type="ECO:0000313" key="2">
    <source>
        <dbReference type="Proteomes" id="UP000050557"/>
    </source>
</evidence>
<dbReference type="EMBL" id="LJQM01000028">
    <property type="protein sequence ID" value="KPX49170.1"/>
    <property type="molecule type" value="Genomic_DNA"/>
</dbReference>